<dbReference type="Pfam" id="PF01546">
    <property type="entry name" value="Peptidase_M20"/>
    <property type="match status" value="1"/>
</dbReference>
<dbReference type="RefSeq" id="WP_339574528.1">
    <property type="nucleotide sequence ID" value="NZ_JBBIAA010000005.1"/>
</dbReference>
<name>A0ABU8RJ89_9ACTN</name>
<evidence type="ECO:0000313" key="5">
    <source>
        <dbReference type="EMBL" id="MEJ5945146.1"/>
    </source>
</evidence>
<dbReference type="PANTHER" id="PTHR43270:SF12">
    <property type="entry name" value="SUCCINYL-DIAMINOPIMELATE DESUCCINYLASE"/>
    <property type="match status" value="1"/>
</dbReference>
<accession>A0ABU8RJ89</accession>
<sequence>MTTTSAPGSDDDLGGQGAAGLVERVRGLLPAAREDLERLVRIPSVSASQEPDAVAAVARSAEAVAELLRGAGMPEVEVVGARCPDGTPGAPAVLARRPAPRGAPTVLLYAHHDVQPAGRAADWTSPPFEPTERDGRLFGRGAADDTAGVVAHVVALRALLPGWRPDEGLGVVVLVEGEEESGSPSLPDLLATHGDRLAADVVVVADSDNWSVDVPSLTTSLRGLLELEVGVRTLDHPLHSGIYGGVVPDATTALTVLLARLWDDAGDLAVEGLVRGEAADLPRTEEELRRDAGVLDGVELVGRGPLLARTWTRPSATVVATDAVPMAEASNTLAAAARAKLSVRLAPGQDVDEAERLVREHLGRTVPFGAHLDVRRLGSGRPFAGDRPGPVRDAADWALRTAWDDAEPAHQGMGGSIPVVAELLDVLPGAVVLVTGVEDPDTRAHGVDESLSLVVLERACTAEALLLARLAGQV</sequence>
<dbReference type="EMBL" id="JBBIAA010000005">
    <property type="protein sequence ID" value="MEJ5945146.1"/>
    <property type="molecule type" value="Genomic_DNA"/>
</dbReference>
<dbReference type="Pfam" id="PF07687">
    <property type="entry name" value="M20_dimer"/>
    <property type="match status" value="1"/>
</dbReference>
<keyword evidence="3" id="KW-0378">Hydrolase</keyword>
<dbReference type="InterPro" id="IPR002933">
    <property type="entry name" value="Peptidase_M20"/>
</dbReference>
<comment type="caution">
    <text evidence="5">The sequence shown here is derived from an EMBL/GenBank/DDBJ whole genome shotgun (WGS) entry which is preliminary data.</text>
</comment>
<dbReference type="SUPFAM" id="SSF53187">
    <property type="entry name" value="Zn-dependent exopeptidases"/>
    <property type="match status" value="1"/>
</dbReference>
<dbReference type="NCBIfam" id="NF005914">
    <property type="entry name" value="PRK07907.1"/>
    <property type="match status" value="1"/>
</dbReference>
<protein>
    <submittedName>
        <fullName evidence="5">M20/M25/M40 family metallo-hydrolase</fullName>
    </submittedName>
</protein>
<dbReference type="Proteomes" id="UP001387100">
    <property type="component" value="Unassembled WGS sequence"/>
</dbReference>
<dbReference type="PANTHER" id="PTHR43270">
    <property type="entry name" value="BETA-ALA-HIS DIPEPTIDASE"/>
    <property type="match status" value="1"/>
</dbReference>
<evidence type="ECO:0000256" key="3">
    <source>
        <dbReference type="ARBA" id="ARBA00022801"/>
    </source>
</evidence>
<proteinExistence type="predicted"/>
<reference evidence="5 6" key="1">
    <citation type="journal article" date="2017" name="Int. J. Syst. Evol. Microbiol.">
        <title>Pseudokineococcus basanitobsidens sp. nov., isolated from volcanic rock.</title>
        <authorList>
            <person name="Lee D.W."/>
            <person name="Park M.Y."/>
            <person name="Kim J.J."/>
            <person name="Kim B.S."/>
        </authorList>
    </citation>
    <scope>NUCLEOTIDE SEQUENCE [LARGE SCALE GENOMIC DNA]</scope>
    <source>
        <strain evidence="5 6">DSM 103726</strain>
    </source>
</reference>
<dbReference type="InterPro" id="IPR011650">
    <property type="entry name" value="Peptidase_M20_dimer"/>
</dbReference>
<organism evidence="5 6">
    <name type="scientific">Pseudokineococcus basanitobsidens</name>
    <dbReference type="NCBI Taxonomy" id="1926649"/>
    <lineage>
        <taxon>Bacteria</taxon>
        <taxon>Bacillati</taxon>
        <taxon>Actinomycetota</taxon>
        <taxon>Actinomycetes</taxon>
        <taxon>Kineosporiales</taxon>
        <taxon>Kineosporiaceae</taxon>
        <taxon>Pseudokineococcus</taxon>
    </lineage>
</organism>
<gene>
    <name evidence="5" type="ORF">WDZ17_07520</name>
</gene>
<evidence type="ECO:0000256" key="1">
    <source>
        <dbReference type="ARBA" id="ARBA00022670"/>
    </source>
</evidence>
<evidence type="ECO:0000259" key="4">
    <source>
        <dbReference type="Pfam" id="PF07687"/>
    </source>
</evidence>
<keyword evidence="6" id="KW-1185">Reference proteome</keyword>
<evidence type="ECO:0000256" key="2">
    <source>
        <dbReference type="ARBA" id="ARBA00022723"/>
    </source>
</evidence>
<evidence type="ECO:0000313" key="6">
    <source>
        <dbReference type="Proteomes" id="UP001387100"/>
    </source>
</evidence>
<dbReference type="Gene3D" id="3.40.630.10">
    <property type="entry name" value="Zn peptidases"/>
    <property type="match status" value="1"/>
</dbReference>
<dbReference type="InterPro" id="IPR051458">
    <property type="entry name" value="Cyt/Met_Dipeptidase"/>
</dbReference>
<dbReference type="Gene3D" id="3.30.70.360">
    <property type="match status" value="1"/>
</dbReference>
<keyword evidence="1" id="KW-0645">Protease</keyword>
<feature type="domain" description="Peptidase M20 dimerisation" evidence="4">
    <location>
        <begin position="220"/>
        <end position="365"/>
    </location>
</feature>
<keyword evidence="2" id="KW-0479">Metal-binding</keyword>